<evidence type="ECO:0000259" key="2">
    <source>
        <dbReference type="SMART" id="SM00382"/>
    </source>
</evidence>
<dbReference type="GO" id="GO:0004176">
    <property type="term" value="F:ATP-dependent peptidase activity"/>
    <property type="evidence" value="ECO:0007669"/>
    <property type="project" value="InterPro"/>
</dbReference>
<dbReference type="Proteomes" id="UP000187891">
    <property type="component" value="Unassembled WGS sequence"/>
</dbReference>
<dbReference type="Gene3D" id="1.10.8.60">
    <property type="match status" value="1"/>
</dbReference>
<dbReference type="Pfam" id="PF01434">
    <property type="entry name" value="Peptidase_M41"/>
    <property type="match status" value="1"/>
</dbReference>
<dbReference type="InterPro" id="IPR000642">
    <property type="entry name" value="Peptidase_M41"/>
</dbReference>
<dbReference type="InterPro" id="IPR027417">
    <property type="entry name" value="P-loop_NTPase"/>
</dbReference>
<protein>
    <submittedName>
        <fullName evidence="3">ATP-dependent zinc metalloprotease FtsH 3</fullName>
        <ecNumber evidence="3">3.4.24.-</ecNumber>
    </submittedName>
</protein>
<dbReference type="SMART" id="SM00382">
    <property type="entry name" value="AAA"/>
    <property type="match status" value="1"/>
</dbReference>
<keyword evidence="1" id="KW-0547">Nucleotide-binding</keyword>
<dbReference type="SUPFAM" id="SSF140990">
    <property type="entry name" value="FtsH protease domain-like"/>
    <property type="match status" value="1"/>
</dbReference>
<dbReference type="PANTHER" id="PTHR23076:SF97">
    <property type="entry name" value="ATP-DEPENDENT ZINC METALLOPROTEASE YME1L1"/>
    <property type="match status" value="1"/>
</dbReference>
<dbReference type="GO" id="GO:0005524">
    <property type="term" value="F:ATP binding"/>
    <property type="evidence" value="ECO:0007669"/>
    <property type="project" value="UniProtKB-KW"/>
</dbReference>
<dbReference type="CDD" id="cd19481">
    <property type="entry name" value="RecA-like_protease"/>
    <property type="match status" value="1"/>
</dbReference>
<dbReference type="GO" id="GO:0016887">
    <property type="term" value="F:ATP hydrolysis activity"/>
    <property type="evidence" value="ECO:0007669"/>
    <property type="project" value="InterPro"/>
</dbReference>
<dbReference type="Gene3D" id="1.20.58.760">
    <property type="entry name" value="Peptidase M41"/>
    <property type="match status" value="1"/>
</dbReference>
<comment type="similarity">
    <text evidence="1">Belongs to the AAA ATPase family.</text>
</comment>
<dbReference type="PANTHER" id="PTHR23076">
    <property type="entry name" value="METALLOPROTEASE M41 FTSH"/>
    <property type="match status" value="1"/>
</dbReference>
<keyword evidence="1" id="KW-0067">ATP-binding</keyword>
<dbReference type="GO" id="GO:0006508">
    <property type="term" value="P:proteolysis"/>
    <property type="evidence" value="ECO:0007669"/>
    <property type="project" value="UniProtKB-KW"/>
</dbReference>
<dbReference type="GO" id="GO:0005886">
    <property type="term" value="C:plasma membrane"/>
    <property type="evidence" value="ECO:0007669"/>
    <property type="project" value="TreeGrafter"/>
</dbReference>
<evidence type="ECO:0000256" key="1">
    <source>
        <dbReference type="RuleBase" id="RU003651"/>
    </source>
</evidence>
<dbReference type="AlphaFoldDB" id="A0A1R3TC75"/>
<sequence>MQNTPADKALGKRARSLWKSISTADQPDVTVPVHLAYCGIVAALRYYVSQKTSKFAILLVESPDALDSYVAAGRLYLRQLFPRKRYSDPFVRAVKKGKNGRPSEQDIFRRAAESGNGILFCTSLEDVDEELTLFVDLVATIPKPTKHQINATLRRFSHVPTAAEENMIANESWKRLVYAFQPERPVLAGLRRLRDTAQRTRVLETKPVASKPTLASLHGMGEAGEWGLELARDLGDFRSGLITWDEVDAGLLVSGAPGTGKTLFDEALANTCDIPIVTASAAQWQSAGYLNDFLKAMISTFEAASSNVPSILFVDEIDSFGSRAVSDHQNGDYKVQAINGFLEQLDGYKRRAGVVVIGATNYPGNLDPAITRPGRLDRHIVIPMPDDATRRRIFEQVSGITVTANVSTKFDRSTVGMSGASIKRMVRDAKRTARRQGVDLQMDHVIGAARPLAEVPDEILRLAAVHETGHAIVGVTLGLQLESISISDVVVTDGPDSVGGARFSSPPFITKTKSYYTNRVSMLLAGIAAEKLVFGEYSDTGAIDEQSDLAKATALATRIEGCLGFGDSLVVDIVEDRDLARLRFGNPSVRLAVQKRLSEAFETATSILQENNDALNITSHMLQRDHYLAGSVIEAVLRKN</sequence>
<dbReference type="Pfam" id="PF00004">
    <property type="entry name" value="AAA"/>
    <property type="match status" value="1"/>
</dbReference>
<feature type="domain" description="AAA+ ATPase" evidence="2">
    <location>
        <begin position="247"/>
        <end position="386"/>
    </location>
</feature>
<dbReference type="InterPro" id="IPR003959">
    <property type="entry name" value="ATPase_AAA_core"/>
</dbReference>
<dbReference type="PROSITE" id="PS00674">
    <property type="entry name" value="AAA"/>
    <property type="match status" value="1"/>
</dbReference>
<dbReference type="STRING" id="1907666.DSM25559_0380"/>
<accession>A0A1R3TC75</accession>
<keyword evidence="3" id="KW-0378">Hydrolase</keyword>
<reference evidence="4" key="1">
    <citation type="submission" date="2016-10" db="EMBL/GenBank/DDBJ databases">
        <authorList>
            <person name="Wibberg D."/>
        </authorList>
    </citation>
    <scope>NUCLEOTIDE SEQUENCE [LARGE SCALE GENOMIC DNA]</scope>
</reference>
<dbReference type="SUPFAM" id="SSF52540">
    <property type="entry name" value="P-loop containing nucleoside triphosphate hydrolases"/>
    <property type="match status" value="1"/>
</dbReference>
<dbReference type="EMBL" id="FMUE01000001">
    <property type="protein sequence ID" value="SCX04000.1"/>
    <property type="molecule type" value="Genomic_DNA"/>
</dbReference>
<keyword evidence="3" id="KW-0645">Protease</keyword>
<dbReference type="InterPro" id="IPR003960">
    <property type="entry name" value="ATPase_AAA_CS"/>
</dbReference>
<dbReference type="InterPro" id="IPR003593">
    <property type="entry name" value="AAA+_ATPase"/>
</dbReference>
<dbReference type="EC" id="3.4.24.-" evidence="3"/>
<proteinExistence type="inferred from homology"/>
<evidence type="ECO:0000313" key="3">
    <source>
        <dbReference type="EMBL" id="SCX04000.1"/>
    </source>
</evidence>
<evidence type="ECO:0000313" key="4">
    <source>
        <dbReference type="Proteomes" id="UP000187891"/>
    </source>
</evidence>
<keyword evidence="3" id="KW-0482">Metalloprotease</keyword>
<gene>
    <name evidence="3" type="primary">ftsH3</name>
    <name evidence="3" type="ORF">DSM25559_0380</name>
</gene>
<organism evidence="3 4">
    <name type="scientific">Agrobacterium rosae</name>
    <dbReference type="NCBI Taxonomy" id="1972867"/>
    <lineage>
        <taxon>Bacteria</taxon>
        <taxon>Pseudomonadati</taxon>
        <taxon>Pseudomonadota</taxon>
        <taxon>Alphaproteobacteria</taxon>
        <taxon>Hyphomicrobiales</taxon>
        <taxon>Rhizobiaceae</taxon>
        <taxon>Rhizobium/Agrobacterium group</taxon>
        <taxon>Agrobacterium</taxon>
    </lineage>
</organism>
<dbReference type="InterPro" id="IPR037219">
    <property type="entry name" value="Peptidase_M41-like"/>
</dbReference>
<dbReference type="Gene3D" id="3.40.50.300">
    <property type="entry name" value="P-loop containing nucleotide triphosphate hydrolases"/>
    <property type="match status" value="1"/>
</dbReference>
<dbReference type="GO" id="GO:0004222">
    <property type="term" value="F:metalloendopeptidase activity"/>
    <property type="evidence" value="ECO:0007669"/>
    <property type="project" value="InterPro"/>
</dbReference>
<name>A0A1R3TC75_9HYPH</name>
<dbReference type="GO" id="GO:0030163">
    <property type="term" value="P:protein catabolic process"/>
    <property type="evidence" value="ECO:0007669"/>
    <property type="project" value="TreeGrafter"/>
</dbReference>